<dbReference type="VEuPathDB" id="VectorBase:CSON005799"/>
<keyword evidence="4" id="KW-0732">Signal</keyword>
<dbReference type="SMART" id="SM00708">
    <property type="entry name" value="PhBP"/>
    <property type="match status" value="1"/>
</dbReference>
<proteinExistence type="inferred from homology"/>
<keyword evidence="5" id="KW-0472">Membrane</keyword>
<dbReference type="Gene3D" id="1.10.238.20">
    <property type="entry name" value="Pheromone/general odorant binding protein domain"/>
    <property type="match status" value="1"/>
</dbReference>
<gene>
    <name evidence="6" type="primary">CSON014961</name>
    <name evidence="7" type="synonym">CSON005799</name>
</gene>
<comment type="subcellular location">
    <subcellularLocation>
        <location evidence="1">Secreted</location>
    </subcellularLocation>
</comment>
<evidence type="ECO:0000256" key="2">
    <source>
        <dbReference type="ARBA" id="ARBA00008098"/>
    </source>
</evidence>
<dbReference type="PANTHER" id="PTHR11857">
    <property type="entry name" value="ODORANT BINDING PROTEIN-RELATED"/>
    <property type="match status" value="1"/>
</dbReference>
<dbReference type="InterPro" id="IPR036728">
    <property type="entry name" value="PBP_GOBP_sf"/>
</dbReference>
<dbReference type="InterPro" id="IPR006170">
    <property type="entry name" value="PBP/GOBP"/>
</dbReference>
<dbReference type="EMBL" id="UFQT01000223">
    <property type="protein sequence ID" value="SSX21975.1"/>
    <property type="molecule type" value="Genomic_DNA"/>
</dbReference>
<keyword evidence="5" id="KW-0812">Transmembrane</keyword>
<dbReference type="Pfam" id="PF01395">
    <property type="entry name" value="PBP_GOBP"/>
    <property type="match status" value="1"/>
</dbReference>
<dbReference type="AlphaFoldDB" id="A0A336KS12"/>
<dbReference type="CDD" id="cd23992">
    <property type="entry name" value="PBP_GOBP"/>
    <property type="match status" value="1"/>
</dbReference>
<evidence type="ECO:0000256" key="4">
    <source>
        <dbReference type="ARBA" id="ARBA00022729"/>
    </source>
</evidence>
<dbReference type="GO" id="GO:0005615">
    <property type="term" value="C:extracellular space"/>
    <property type="evidence" value="ECO:0007669"/>
    <property type="project" value="TreeGrafter"/>
</dbReference>
<comment type="similarity">
    <text evidence="2">Belongs to the PBP/GOBP family.</text>
</comment>
<organism evidence="6">
    <name type="scientific">Culicoides sonorensis</name>
    <name type="common">Biting midge</name>
    <dbReference type="NCBI Taxonomy" id="179676"/>
    <lineage>
        <taxon>Eukaryota</taxon>
        <taxon>Metazoa</taxon>
        <taxon>Ecdysozoa</taxon>
        <taxon>Arthropoda</taxon>
        <taxon>Hexapoda</taxon>
        <taxon>Insecta</taxon>
        <taxon>Pterygota</taxon>
        <taxon>Neoptera</taxon>
        <taxon>Endopterygota</taxon>
        <taxon>Diptera</taxon>
        <taxon>Nematocera</taxon>
        <taxon>Chironomoidea</taxon>
        <taxon>Ceratopogonidae</taxon>
        <taxon>Ceratopogoninae</taxon>
        <taxon>Culicoides</taxon>
        <taxon>Monoculicoides</taxon>
    </lineage>
</organism>
<dbReference type="SUPFAM" id="SSF47565">
    <property type="entry name" value="Insect pheromone/odorant-binding proteins"/>
    <property type="match status" value="1"/>
</dbReference>
<reference evidence="7" key="2">
    <citation type="submission" date="2018-07" db="EMBL/GenBank/DDBJ databases">
        <authorList>
            <person name="Quirk P.G."/>
            <person name="Krulwich T.A."/>
        </authorList>
    </citation>
    <scope>NUCLEOTIDE SEQUENCE</scope>
</reference>
<dbReference type="PANTHER" id="PTHR11857:SF4">
    <property type="entry name" value="GENERAL ODORANT-BINDING PROTEIN 69A"/>
    <property type="match status" value="1"/>
</dbReference>
<accession>A0A336KS12</accession>
<sequence length="133" mass="15517">MRIYLLYFTIIVIFTFVIEISAQNAVTLFRKSYMACKMDYPKFSRDILTQFVKNNYETSDQSLMCFLYCIGHEMKNLDNSGVMQLENILLHPPPLTTKSQITKKVEACNKESGANKCETAYNQIRCAMKRRFI</sequence>
<evidence type="ECO:0000313" key="6">
    <source>
        <dbReference type="EMBL" id="SSX07584.1"/>
    </source>
</evidence>
<keyword evidence="3" id="KW-0964">Secreted</keyword>
<dbReference type="EMBL" id="UFQS01000903">
    <property type="protein sequence ID" value="SSX07584.1"/>
    <property type="molecule type" value="Genomic_DNA"/>
</dbReference>
<dbReference type="EMBL" id="UFQT01000903">
    <property type="protein sequence ID" value="SSX27922.1"/>
    <property type="molecule type" value="Genomic_DNA"/>
</dbReference>
<dbReference type="GO" id="GO:0007608">
    <property type="term" value="P:sensory perception of smell"/>
    <property type="evidence" value="ECO:0007669"/>
    <property type="project" value="TreeGrafter"/>
</dbReference>
<evidence type="ECO:0000313" key="7">
    <source>
        <dbReference type="EMBL" id="SSX21975.1"/>
    </source>
</evidence>
<dbReference type="VEuPathDB" id="VectorBase:CSON014961"/>
<evidence type="ECO:0000256" key="1">
    <source>
        <dbReference type="ARBA" id="ARBA00004613"/>
    </source>
</evidence>
<reference evidence="6" key="1">
    <citation type="submission" date="2018-04" db="EMBL/GenBank/DDBJ databases">
        <authorList>
            <person name="Go L.Y."/>
            <person name="Mitchell J.A."/>
        </authorList>
    </citation>
    <scope>NUCLEOTIDE SEQUENCE</scope>
    <source>
        <tissue evidence="6">Whole organism</tissue>
    </source>
</reference>
<evidence type="ECO:0000256" key="3">
    <source>
        <dbReference type="ARBA" id="ARBA00022525"/>
    </source>
</evidence>
<protein>
    <submittedName>
        <fullName evidence="7">CSON005799 protein</fullName>
    </submittedName>
    <submittedName>
        <fullName evidence="6">CSON014961 protein</fullName>
    </submittedName>
</protein>
<dbReference type="GO" id="GO:0005549">
    <property type="term" value="F:odorant binding"/>
    <property type="evidence" value="ECO:0007669"/>
    <property type="project" value="InterPro"/>
</dbReference>
<keyword evidence="5" id="KW-1133">Transmembrane helix</keyword>
<feature type="transmembrane region" description="Helical" evidence="5">
    <location>
        <begin position="6"/>
        <end position="29"/>
    </location>
</feature>
<name>A0A336KS12_CULSO</name>
<evidence type="ECO:0000256" key="5">
    <source>
        <dbReference type="SAM" id="Phobius"/>
    </source>
</evidence>